<dbReference type="PANTHER" id="PTHR30569:SF0">
    <property type="entry name" value="CYTOSINE PERMEASE"/>
    <property type="match status" value="1"/>
</dbReference>
<keyword evidence="2" id="KW-0812">Transmembrane</keyword>
<proteinExistence type="predicted"/>
<dbReference type="PANTHER" id="PTHR30569">
    <property type="entry name" value="CYTOSINE TRANSPORTER CODB"/>
    <property type="match status" value="1"/>
</dbReference>
<feature type="transmembrane region" description="Helical" evidence="2">
    <location>
        <begin position="287"/>
        <end position="306"/>
    </location>
</feature>
<evidence type="ECO:0000313" key="4">
    <source>
        <dbReference type="Proteomes" id="UP000381093"/>
    </source>
</evidence>
<reference evidence="3 4" key="1">
    <citation type="submission" date="2019-09" db="EMBL/GenBank/DDBJ databases">
        <authorList>
            <person name="Chandra G."/>
            <person name="Truman W A."/>
        </authorList>
    </citation>
    <scope>NUCLEOTIDE SEQUENCE [LARGE SCALE GENOMIC DNA]</scope>
    <source>
        <strain evidence="3">PS710</strain>
    </source>
</reference>
<protein>
    <recommendedName>
        <fullName evidence="5">Cytosine permease</fullName>
    </recommendedName>
</protein>
<feature type="transmembrane region" description="Helical" evidence="2">
    <location>
        <begin position="73"/>
        <end position="93"/>
    </location>
</feature>
<dbReference type="GO" id="GO:0015209">
    <property type="term" value="F:cytosine transmembrane transporter activity"/>
    <property type="evidence" value="ECO:0007669"/>
    <property type="project" value="InterPro"/>
</dbReference>
<name>A0A5E7A531_PSEFL</name>
<dbReference type="InterPro" id="IPR030191">
    <property type="entry name" value="CodB"/>
</dbReference>
<feature type="transmembrane region" description="Helical" evidence="2">
    <location>
        <begin position="406"/>
        <end position="426"/>
    </location>
</feature>
<gene>
    <name evidence="3" type="ORF">PS710_00569</name>
</gene>
<feature type="transmembrane region" description="Helical" evidence="2">
    <location>
        <begin position="432"/>
        <end position="455"/>
    </location>
</feature>
<feature type="compositionally biased region" description="Polar residues" evidence="1">
    <location>
        <begin position="1"/>
        <end position="10"/>
    </location>
</feature>
<feature type="transmembrane region" description="Helical" evidence="2">
    <location>
        <begin position="363"/>
        <end position="385"/>
    </location>
</feature>
<dbReference type="Gene3D" id="1.10.4160.10">
    <property type="entry name" value="Hydantoin permease"/>
    <property type="match status" value="1"/>
</dbReference>
<keyword evidence="2" id="KW-0472">Membrane</keyword>
<feature type="transmembrane region" description="Helical" evidence="2">
    <location>
        <begin position="256"/>
        <end position="281"/>
    </location>
</feature>
<sequence length="494" mass="52850">MSNSSNIDTTVKSRTDQSSEVSAQDHHEDYARTRVPDHAKRSAGAVLSVLVGFVTAFFFVLIGGLFLNKSGAASTWIALAISFCMLIILTLIVSHTAAKEGLTGELLTRGAGFGAAGSVLTTLIYAGTFVIYAATEGQILAHSIDQIWDLPDKVWYVVVALIFLPMAWNGISSMTKILSWTIILYVALLAWAIVVAWQRNNGMPTDIFTAMPAGAVGGVTGVVAVLAAMAGTVGINPFEAADYNRFIRANEFKRKALLSVVLPYALLFFGAIPLGMYFTLITGSADPSVYFIGLLGLVPGVVLAWVSQIRVNLTNIHVSSVAFASGSEIVGAPKLGRRFWILAVTLACIVLMWFNVLGNLYVFLQWTGIFLLSWAACVVADITVVRGLLKIVTGPIEYRTTKIRRYNPVGITGLLSGTITASYIWLSVSDPVINGLSAYIGFVVAFAVHVALAVATKGRTYFADSADPRISAAKETLKKTSGFAELPTSNEANG</sequence>
<dbReference type="RefSeq" id="WP_150763077.1">
    <property type="nucleotide sequence ID" value="NZ_CABVHW010000001.1"/>
</dbReference>
<dbReference type="AlphaFoldDB" id="A0A5E7A531"/>
<keyword evidence="2" id="KW-1133">Transmembrane helix</keyword>
<feature type="transmembrane region" description="Helical" evidence="2">
    <location>
        <begin position="113"/>
        <end position="134"/>
    </location>
</feature>
<feature type="transmembrane region" description="Helical" evidence="2">
    <location>
        <begin position="154"/>
        <end position="171"/>
    </location>
</feature>
<dbReference type="Proteomes" id="UP000381093">
    <property type="component" value="Unassembled WGS sequence"/>
</dbReference>
<feature type="transmembrane region" description="Helical" evidence="2">
    <location>
        <begin position="42"/>
        <end position="67"/>
    </location>
</feature>
<accession>A0A5E7A531</accession>
<organism evidence="3 4">
    <name type="scientific">Pseudomonas fluorescens</name>
    <dbReference type="NCBI Taxonomy" id="294"/>
    <lineage>
        <taxon>Bacteria</taxon>
        <taxon>Pseudomonadati</taxon>
        <taxon>Pseudomonadota</taxon>
        <taxon>Gammaproteobacteria</taxon>
        <taxon>Pseudomonadales</taxon>
        <taxon>Pseudomonadaceae</taxon>
        <taxon>Pseudomonas</taxon>
    </lineage>
</organism>
<evidence type="ECO:0000256" key="2">
    <source>
        <dbReference type="SAM" id="Phobius"/>
    </source>
</evidence>
<feature type="transmembrane region" description="Helical" evidence="2">
    <location>
        <begin position="210"/>
        <end position="235"/>
    </location>
</feature>
<evidence type="ECO:0008006" key="5">
    <source>
        <dbReference type="Google" id="ProtNLM"/>
    </source>
</evidence>
<dbReference type="EMBL" id="CABVHW010000001">
    <property type="protein sequence ID" value="VVN73175.1"/>
    <property type="molecule type" value="Genomic_DNA"/>
</dbReference>
<dbReference type="GO" id="GO:0005886">
    <property type="term" value="C:plasma membrane"/>
    <property type="evidence" value="ECO:0007669"/>
    <property type="project" value="TreeGrafter"/>
</dbReference>
<feature type="region of interest" description="Disordered" evidence="1">
    <location>
        <begin position="1"/>
        <end position="35"/>
    </location>
</feature>
<evidence type="ECO:0000313" key="3">
    <source>
        <dbReference type="EMBL" id="VVN73175.1"/>
    </source>
</evidence>
<feature type="transmembrane region" description="Helical" evidence="2">
    <location>
        <begin position="339"/>
        <end position="357"/>
    </location>
</feature>
<evidence type="ECO:0000256" key="1">
    <source>
        <dbReference type="SAM" id="MobiDB-lite"/>
    </source>
</evidence>
<feature type="compositionally biased region" description="Basic and acidic residues" evidence="1">
    <location>
        <begin position="11"/>
        <end position="35"/>
    </location>
</feature>
<feature type="transmembrane region" description="Helical" evidence="2">
    <location>
        <begin position="178"/>
        <end position="198"/>
    </location>
</feature>